<dbReference type="PANTHER" id="PTHR19871">
    <property type="entry name" value="BETA TRANSDUCIN-RELATED PROTEIN"/>
    <property type="match status" value="1"/>
</dbReference>
<evidence type="ECO:0000313" key="2">
    <source>
        <dbReference type="EMBL" id="VDP77102.1"/>
    </source>
</evidence>
<organism evidence="4">
    <name type="scientific">Echinostoma caproni</name>
    <dbReference type="NCBI Taxonomy" id="27848"/>
    <lineage>
        <taxon>Eukaryota</taxon>
        <taxon>Metazoa</taxon>
        <taxon>Spiralia</taxon>
        <taxon>Lophotrochozoa</taxon>
        <taxon>Platyhelminthes</taxon>
        <taxon>Trematoda</taxon>
        <taxon>Digenea</taxon>
        <taxon>Plagiorchiida</taxon>
        <taxon>Echinostomata</taxon>
        <taxon>Echinostomatoidea</taxon>
        <taxon>Echinostomatidae</taxon>
        <taxon>Echinostoma</taxon>
    </lineage>
</organism>
<reference evidence="2 3" key="2">
    <citation type="submission" date="2018-11" db="EMBL/GenBank/DDBJ databases">
        <authorList>
            <consortium name="Pathogen Informatics"/>
        </authorList>
    </citation>
    <scope>NUCLEOTIDE SEQUENCE [LARGE SCALE GENOMIC DNA]</scope>
    <source>
        <strain evidence="2 3">Egypt</strain>
    </source>
</reference>
<dbReference type="PANTHER" id="PTHR19871:SF14">
    <property type="entry name" value="DUF4062 DOMAIN-CONTAINING PROTEIN"/>
    <property type="match status" value="1"/>
</dbReference>
<dbReference type="Proteomes" id="UP000272942">
    <property type="component" value="Unassembled WGS sequence"/>
</dbReference>
<accession>A0A183AGA1</accession>
<proteinExistence type="predicted"/>
<gene>
    <name evidence="2" type="ORF">ECPE_LOCUS5986</name>
</gene>
<sequence>MMKKVILVLKTIKGNAAGDFSLERQVLAERVYPELREYTREQYGLELQIIDPRPQNKTLLLESVNYREFFIEQCRKFCKSTADCCPVILFGQKLGLPLLPTRIPASIWDLIMNRAGQKRANPLHLLVKQLDFDHWYGLDKNGLPEPQRVLKSLDQLYPGLLAEDFPTRRSAYSKWNEDRDNLVRFLYYSASLCVQEDLLTSETVDKLFVGELSTTIHHALDHIASQDAAHNAGSYGPIALMRSIIDVDQFKHEAAGASDYLDLLPTLFRSEKNRMNPQIDSFLMEQLVVLNQYVNIHIKNGICKTSEHLMKVLWRNPSGIDRKFHADYLDQFVDEFKKLAFDAIDIRAKAKLTALNQTIERISQPNGTVGVTTNALEIPVSSDIAVIKARLLQQSIRAWDQAWNSAAGIERLAPLAKCRENEIQILVDYLMNEHATKPLLVYSVNNTDKNGCNDTANSDDLASAVACAAFLEAHRTLSESAEAVLIGHNATKPMEVSRLLAYLADQLSVALCQSRDKFDSTTLSTLLNSVGVQLSSHSKRPVLFILAGVHLIVDSNSNNFNVTTPSIALTEASHLPHQLHPGVKLILAGKVQTFSTIEGASTSVLLPKTCLTLEITPPSVRDAISVCLGALTENSRILTQEQITELYQALDQLGSRRDLLNCSYVLTKSLLCFVRSDDRVESTQIVQWVDDNNKTLSAFISCYSPHFSPRIIDQIIRYLYLASSSMDNTSPAGLTETELDNLLVLDQQFHPIGTNPNSVNSTETSIILDSAERALIWSALRQSPILQNIVIPYEQYLDGYLCLIWNSPLVAGGTNLTEEANIMADYFLNTWSLKLKASRDPNVDIALSIDRTKSVLKQNIYLGEKTHAFPSLGLEYNVRYLRQVGFCLLRTGELTEWANHTWFSFKWLHSTMFAAGMWELLNLFPKIENYFPNKDSTKSLSKLQFQSGLVYEALANSAPLLQGHPNLLAAEIIGQLSPFVPLVPTSQSHKTGIELLVDQCKTVAPWYNPIYPLHAYSDIPGSPMVGRLSCPSPLLDMCIQSGSESNDLLVKLDHDPIIYRFACSAQKRLPNMETGHGRMFLCPNVYQMDAESHGRVPMIGQINTGLWIAASCGLIITDLKAEVLALDLTDEHVGLIVSTKRLLGAKRSFSSSSSSGHRTDSASNSSDTSLTEHLAAGTSNHIVIFELTTGKPVQILSPFPRANFITLGQLEKNEGQNKNVGNSAVFFTNSNRVLLGFRTSTGEQLFALTLEIRPVKLLPSWIGGGHNLFLQFEHSAKLVQLKLNCNGEVSKSITISFENSLAGDRIVDFLLANSNPYLLIHAHTQILVYDFHADQLVTHIFPPVGMPHTIRLPNEAPQPLSFTAVGFALHDRVVVACIFRTVILWDIRLNRLLTNFYAPVGSLTRFVTDSTQRLLIGYSKSAKELYMWDLTTALTSIAHTYNEALLCPIDRLSKAVTNILPSQVSQFSAIAHCAHSDELGAFDCSTGRMTDLFTHEGQVVTATLSACGQYVLVGLKLPPGYESQPVNVIWSLQSRALLCEFGIQVGFHLSGGSTEAKFLQIQEIDAKTCELYAINVNELDTGTDSNPVRVECCLTLPHLETHVTPFWAADDQCLLALVSDQLDSSRNVHNKSQLVLMVEKQGEWSISYPIIDSHEEQLDCKPHILS</sequence>
<dbReference type="InterPro" id="IPR052752">
    <property type="entry name" value="NACHT-WD_repeat"/>
</dbReference>
<evidence type="ECO:0000313" key="4">
    <source>
        <dbReference type="WBParaSite" id="ECPE_0000599901-mRNA-1"/>
    </source>
</evidence>
<protein>
    <submittedName>
        <fullName evidence="4">Histidine kinase</fullName>
    </submittedName>
</protein>
<feature type="region of interest" description="Disordered" evidence="1">
    <location>
        <begin position="1148"/>
        <end position="1169"/>
    </location>
</feature>
<dbReference type="SUPFAM" id="SSF50998">
    <property type="entry name" value="Quinoprotein alcohol dehydrogenase-like"/>
    <property type="match status" value="1"/>
</dbReference>
<dbReference type="OrthoDB" id="2325716at2759"/>
<name>A0A183AGA1_9TREM</name>
<dbReference type="InterPro" id="IPR011047">
    <property type="entry name" value="Quinoprotein_ADH-like_sf"/>
</dbReference>
<dbReference type="EMBL" id="UZAN01042911">
    <property type="protein sequence ID" value="VDP77102.1"/>
    <property type="molecule type" value="Genomic_DNA"/>
</dbReference>
<evidence type="ECO:0000256" key="1">
    <source>
        <dbReference type="SAM" id="MobiDB-lite"/>
    </source>
</evidence>
<keyword evidence="3" id="KW-1185">Reference proteome</keyword>
<reference evidence="4" key="1">
    <citation type="submission" date="2016-06" db="UniProtKB">
        <authorList>
            <consortium name="WormBaseParasite"/>
        </authorList>
    </citation>
    <scope>IDENTIFICATION</scope>
</reference>
<evidence type="ECO:0000313" key="3">
    <source>
        <dbReference type="Proteomes" id="UP000272942"/>
    </source>
</evidence>
<dbReference type="WBParaSite" id="ECPE_0000599901-mRNA-1">
    <property type="protein sequence ID" value="ECPE_0000599901-mRNA-1"/>
    <property type="gene ID" value="ECPE_0000599901"/>
</dbReference>